<name>A0A9P0M4Z7_ACAOB</name>
<accession>A0A9P0M4Z7</accession>
<organism evidence="1 2">
    <name type="scientific">Acanthoscelides obtectus</name>
    <name type="common">Bean weevil</name>
    <name type="synonym">Bruchus obtectus</name>
    <dbReference type="NCBI Taxonomy" id="200917"/>
    <lineage>
        <taxon>Eukaryota</taxon>
        <taxon>Metazoa</taxon>
        <taxon>Ecdysozoa</taxon>
        <taxon>Arthropoda</taxon>
        <taxon>Hexapoda</taxon>
        <taxon>Insecta</taxon>
        <taxon>Pterygota</taxon>
        <taxon>Neoptera</taxon>
        <taxon>Endopterygota</taxon>
        <taxon>Coleoptera</taxon>
        <taxon>Polyphaga</taxon>
        <taxon>Cucujiformia</taxon>
        <taxon>Chrysomeloidea</taxon>
        <taxon>Chrysomelidae</taxon>
        <taxon>Bruchinae</taxon>
        <taxon>Bruchini</taxon>
        <taxon>Acanthoscelides</taxon>
    </lineage>
</organism>
<reference evidence="1" key="1">
    <citation type="submission" date="2022-03" db="EMBL/GenBank/DDBJ databases">
        <authorList>
            <person name="Sayadi A."/>
        </authorList>
    </citation>
    <scope>NUCLEOTIDE SEQUENCE</scope>
</reference>
<dbReference type="Proteomes" id="UP001152888">
    <property type="component" value="Unassembled WGS sequence"/>
</dbReference>
<gene>
    <name evidence="1" type="ORF">ACAOBT_LOCUS28337</name>
</gene>
<dbReference type="OrthoDB" id="1746725at2759"/>
<sequence>MICNRWYGYILAGSLISIECAMFGRERRTCDAYPTLMPPAPGYLPRPPVYVVETGISEFYAYNYEEIKQAKIRDKSRGRHVICKYRITRYK</sequence>
<proteinExistence type="predicted"/>
<dbReference type="AlphaFoldDB" id="A0A9P0M4Z7"/>
<protein>
    <submittedName>
        <fullName evidence="1">Uncharacterized protein</fullName>
    </submittedName>
</protein>
<evidence type="ECO:0000313" key="2">
    <source>
        <dbReference type="Proteomes" id="UP001152888"/>
    </source>
</evidence>
<dbReference type="EMBL" id="CAKOFQ010007622">
    <property type="protein sequence ID" value="CAH2005080.1"/>
    <property type="molecule type" value="Genomic_DNA"/>
</dbReference>
<evidence type="ECO:0000313" key="1">
    <source>
        <dbReference type="EMBL" id="CAH2005080.1"/>
    </source>
</evidence>
<comment type="caution">
    <text evidence="1">The sequence shown here is derived from an EMBL/GenBank/DDBJ whole genome shotgun (WGS) entry which is preliminary data.</text>
</comment>
<keyword evidence="2" id="KW-1185">Reference proteome</keyword>